<reference evidence="3 4" key="1">
    <citation type="submission" date="2015-01" db="EMBL/GenBank/DDBJ databases">
        <title>The Genome Sequence of Rhinocladiella mackenzie CBS 650.93.</title>
        <authorList>
            <consortium name="The Broad Institute Genomics Platform"/>
            <person name="Cuomo C."/>
            <person name="de Hoog S."/>
            <person name="Gorbushina A."/>
            <person name="Stielow B."/>
            <person name="Teixiera M."/>
            <person name="Abouelleil A."/>
            <person name="Chapman S.B."/>
            <person name="Priest M."/>
            <person name="Young S.K."/>
            <person name="Wortman J."/>
            <person name="Nusbaum C."/>
            <person name="Birren B."/>
        </authorList>
    </citation>
    <scope>NUCLEOTIDE SEQUENCE [LARGE SCALE GENOMIC DNA]</scope>
    <source>
        <strain evidence="3 4">CBS 650.93</strain>
    </source>
</reference>
<feature type="region of interest" description="Disordered" evidence="1">
    <location>
        <begin position="208"/>
        <end position="453"/>
    </location>
</feature>
<dbReference type="HOGENOM" id="CLU_549853_0_0_1"/>
<feature type="compositionally biased region" description="Acidic residues" evidence="1">
    <location>
        <begin position="341"/>
        <end position="368"/>
    </location>
</feature>
<sequence length="526" mass="57180">MSSHGGQQNFPFGCMVSTYPPLDVDEFTYACSTDQQENIHGLGFPEFMNPGPPPGQPLLNAHENQDLDNFFHDFDQNAAAIKAISHAQFNLPSGHDQYYGMPPMFVGSDTALGRSGVNPHQLQGGGFPYGDSLMGQEMGTVGPSNAIGSMHGAGYSDAAYTNPLIAQLQTAASLQPAYGPGWLQTFPPQHAIHMQPQSRQVVNFGSDPHFQPTGYAAPNNPMDPDIPQGMQTPAMDWFEPMSASTTQPNTQPNTEPSSPNWSKKRTFDDFQREQQPRNGFVPSTNGQHMAAAQPSPPQSNPRRKRSSVVKNEPGLPSQPPTPLTSSKPHTPLNPLFGEPGDHEEDAEAEADEDEDADDDDGGDGDDEISDRPKSPSPAPWPSNKARPPRVTKPPPQQPIRKKKSGTNPSTQIKPKAKRLPAPPFTRTPATRVPLTMEQKKANHTNSEQRRRDATARAYAELYDLVPELDDMGKQSTMKKLEVVVAKVQRVKLGVEKLRVKLGLDPQTGKPVGPGGGDVLLHSDVQS</sequence>
<dbReference type="InterPro" id="IPR011598">
    <property type="entry name" value="bHLH_dom"/>
</dbReference>
<feature type="compositionally biased region" description="Basic and acidic residues" evidence="1">
    <location>
        <begin position="265"/>
        <end position="275"/>
    </location>
</feature>
<dbReference type="AlphaFoldDB" id="A0A0D2IF20"/>
<feature type="region of interest" description="Disordered" evidence="1">
    <location>
        <begin position="503"/>
        <end position="526"/>
    </location>
</feature>
<dbReference type="OrthoDB" id="5778525at2759"/>
<name>A0A0D2IF20_9EURO</name>
<protein>
    <submittedName>
        <fullName evidence="3">Rhinocladiella mackenziei CBS 650.93 unplaced genomic scaffold supercont1.7, whole genome shotgun sequence</fullName>
    </submittedName>
</protein>
<keyword evidence="4" id="KW-1185">Reference proteome</keyword>
<dbReference type="PROSITE" id="PS50888">
    <property type="entry name" value="BHLH"/>
    <property type="match status" value="1"/>
</dbReference>
<feature type="domain" description="BHLH" evidence="2">
    <location>
        <begin position="438"/>
        <end position="490"/>
    </location>
</feature>
<dbReference type="EMBL" id="KN847481">
    <property type="protein sequence ID" value="KIX01856.1"/>
    <property type="molecule type" value="Genomic_DNA"/>
</dbReference>
<dbReference type="VEuPathDB" id="FungiDB:Z518_09583"/>
<dbReference type="Proteomes" id="UP000053617">
    <property type="component" value="Unassembled WGS sequence"/>
</dbReference>
<evidence type="ECO:0000313" key="4">
    <source>
        <dbReference type="Proteomes" id="UP000053617"/>
    </source>
</evidence>
<dbReference type="GeneID" id="25297654"/>
<evidence type="ECO:0000256" key="1">
    <source>
        <dbReference type="SAM" id="MobiDB-lite"/>
    </source>
</evidence>
<feature type="compositionally biased region" description="Low complexity" evidence="1">
    <location>
        <begin position="245"/>
        <end position="254"/>
    </location>
</feature>
<accession>A0A0D2IF20</accession>
<dbReference type="SUPFAM" id="SSF47459">
    <property type="entry name" value="HLH, helix-loop-helix DNA-binding domain"/>
    <property type="match status" value="1"/>
</dbReference>
<dbReference type="STRING" id="1442369.A0A0D2IF20"/>
<dbReference type="RefSeq" id="XP_013268992.1">
    <property type="nucleotide sequence ID" value="XM_013413538.1"/>
</dbReference>
<dbReference type="InterPro" id="IPR036638">
    <property type="entry name" value="HLH_DNA-bd_sf"/>
</dbReference>
<proteinExistence type="predicted"/>
<organism evidence="3 4">
    <name type="scientific">Rhinocladiella mackenziei CBS 650.93</name>
    <dbReference type="NCBI Taxonomy" id="1442369"/>
    <lineage>
        <taxon>Eukaryota</taxon>
        <taxon>Fungi</taxon>
        <taxon>Dikarya</taxon>
        <taxon>Ascomycota</taxon>
        <taxon>Pezizomycotina</taxon>
        <taxon>Eurotiomycetes</taxon>
        <taxon>Chaetothyriomycetidae</taxon>
        <taxon>Chaetothyriales</taxon>
        <taxon>Herpotrichiellaceae</taxon>
        <taxon>Rhinocladiella</taxon>
    </lineage>
</organism>
<evidence type="ECO:0000259" key="2">
    <source>
        <dbReference type="PROSITE" id="PS50888"/>
    </source>
</evidence>
<dbReference type="Pfam" id="PF00010">
    <property type="entry name" value="HLH"/>
    <property type="match status" value="1"/>
</dbReference>
<dbReference type="GO" id="GO:0046983">
    <property type="term" value="F:protein dimerization activity"/>
    <property type="evidence" value="ECO:0007669"/>
    <property type="project" value="InterPro"/>
</dbReference>
<dbReference type="Gene3D" id="4.10.280.10">
    <property type="entry name" value="Helix-loop-helix DNA-binding domain"/>
    <property type="match status" value="1"/>
</dbReference>
<gene>
    <name evidence="3" type="ORF">Z518_09583</name>
</gene>
<evidence type="ECO:0000313" key="3">
    <source>
        <dbReference type="EMBL" id="KIX01856.1"/>
    </source>
</evidence>